<evidence type="ECO:0008006" key="3">
    <source>
        <dbReference type="Google" id="ProtNLM"/>
    </source>
</evidence>
<protein>
    <recommendedName>
        <fullName evidence="3">PD-(D/E)XK nuclease superfamily protein</fullName>
    </recommendedName>
</protein>
<proteinExistence type="predicted"/>
<organism evidence="1 2">
    <name type="scientific">Microbacterium aurum</name>
    <dbReference type="NCBI Taxonomy" id="36805"/>
    <lineage>
        <taxon>Bacteria</taxon>
        <taxon>Bacillati</taxon>
        <taxon>Actinomycetota</taxon>
        <taxon>Actinomycetes</taxon>
        <taxon>Micrococcales</taxon>
        <taxon>Microbacteriaceae</taxon>
        <taxon>Microbacterium</taxon>
    </lineage>
</organism>
<dbReference type="AlphaFoldDB" id="A0A1P8U6T4"/>
<dbReference type="STRING" id="36805.BOH66_05855"/>
<dbReference type="RefSeq" id="WP_076690148.1">
    <property type="nucleotide sequence ID" value="NZ_CP018762.1"/>
</dbReference>
<accession>A0A1P8U6T4</accession>
<gene>
    <name evidence="1" type="ORF">BOH66_05855</name>
</gene>
<evidence type="ECO:0000313" key="1">
    <source>
        <dbReference type="EMBL" id="APZ33832.1"/>
    </source>
</evidence>
<dbReference type="KEGG" id="maur:BOH66_05855"/>
<reference evidence="1 2" key="1">
    <citation type="submission" date="2016-12" db="EMBL/GenBank/DDBJ databases">
        <title>Complete genome sequence of Microbacterium aurum KACC 15219.</title>
        <authorList>
            <person name="Jung Y."/>
            <person name="Shin J.-H."/>
            <person name="Lee Y.-J."/>
            <person name="Yi H."/>
            <person name="Bahn Y.-S."/>
            <person name="Kim J.F."/>
            <person name="Lee D.-W."/>
        </authorList>
    </citation>
    <scope>NUCLEOTIDE SEQUENCE [LARGE SCALE GENOMIC DNA]</scope>
    <source>
        <strain evidence="1 2">KACC 15219</strain>
    </source>
</reference>
<sequence>MTASLIYTTEPLATRALAAEIRHDHTRFVAALSLIIGDRQVGRFVDVSAEHGDQKIDVALTFADPDYVIGIEAKFDHTLTEDQVARELSVADQLVVLLLDRSHAPEWVANRDRVSVMTWREALSCFPDSRLTLAEVQAARAGKSVVEARLRQLIDPARQRLGDGWRIDSNRGGSGMPAINFYSPEFAGEQLRAVLQVAQRAMPPAGEPVPLRFSVGISVRADNKSYPRDARATPPWVDAVRRLQTEVIGDRVEELHLSTRRPSSAHVNPKTKNGRAHARKLAIVDHHFADSERWLTTGYIDWIVGPASQRMPLEQIDVLAESLVTILDEWYRVEVAAQPNSH</sequence>
<name>A0A1P8U6T4_9MICO</name>
<keyword evidence="2" id="KW-1185">Reference proteome</keyword>
<dbReference type="Proteomes" id="UP000187185">
    <property type="component" value="Chromosome"/>
</dbReference>
<dbReference type="EMBL" id="CP018762">
    <property type="protein sequence ID" value="APZ33832.1"/>
    <property type="molecule type" value="Genomic_DNA"/>
</dbReference>
<evidence type="ECO:0000313" key="2">
    <source>
        <dbReference type="Proteomes" id="UP000187185"/>
    </source>
</evidence>
<dbReference type="OrthoDB" id="4373801at2"/>